<dbReference type="PANTHER" id="PTHR45138">
    <property type="entry name" value="REGULATORY COMPONENTS OF SENSORY TRANSDUCTION SYSTEM"/>
    <property type="match status" value="1"/>
</dbReference>
<evidence type="ECO:0000313" key="4">
    <source>
        <dbReference type="Proteomes" id="UP000030595"/>
    </source>
</evidence>
<keyword evidence="1" id="KW-0472">Membrane</keyword>
<keyword evidence="4" id="KW-1185">Reference proteome</keyword>
<dbReference type="InterPro" id="IPR029787">
    <property type="entry name" value="Nucleotide_cyclase"/>
</dbReference>
<reference evidence="3 4" key="1">
    <citation type="submission" date="2014-02" db="EMBL/GenBank/DDBJ databases">
        <title>Draft genome sequence of Lysinibacillus massiliensis CCUG 49529.</title>
        <authorList>
            <person name="Zhang F."/>
            <person name="Wang G."/>
            <person name="Zhang L."/>
        </authorList>
    </citation>
    <scope>NUCLEOTIDE SEQUENCE [LARGE SCALE GENOMIC DNA]</scope>
    <source>
        <strain evidence="3 4">CCUG 49529</strain>
    </source>
</reference>
<proteinExistence type="predicted"/>
<feature type="transmembrane region" description="Helical" evidence="1">
    <location>
        <begin position="6"/>
        <end position="27"/>
    </location>
</feature>
<dbReference type="FunFam" id="3.30.70.270:FF:000001">
    <property type="entry name" value="Diguanylate cyclase domain protein"/>
    <property type="match status" value="1"/>
</dbReference>
<dbReference type="PROSITE" id="PS50887">
    <property type="entry name" value="GGDEF"/>
    <property type="match status" value="1"/>
</dbReference>
<dbReference type="RefSeq" id="WP_036174114.1">
    <property type="nucleotide sequence ID" value="NZ_AVCZ01000008.1"/>
</dbReference>
<dbReference type="Proteomes" id="UP000030595">
    <property type="component" value="Unassembled WGS sequence"/>
</dbReference>
<dbReference type="SUPFAM" id="SSF55785">
    <property type="entry name" value="PYP-like sensor domain (PAS domain)"/>
    <property type="match status" value="1"/>
</dbReference>
<dbReference type="InterPro" id="IPR035965">
    <property type="entry name" value="PAS-like_dom_sf"/>
</dbReference>
<dbReference type="InterPro" id="IPR000160">
    <property type="entry name" value="GGDEF_dom"/>
</dbReference>
<dbReference type="InterPro" id="IPR013656">
    <property type="entry name" value="PAS_4"/>
</dbReference>
<dbReference type="GO" id="GO:0052621">
    <property type="term" value="F:diguanylate cyclase activity"/>
    <property type="evidence" value="ECO:0007669"/>
    <property type="project" value="TreeGrafter"/>
</dbReference>
<keyword evidence="1" id="KW-0812">Transmembrane</keyword>
<dbReference type="InterPro" id="IPR050469">
    <property type="entry name" value="Diguanylate_Cyclase"/>
</dbReference>
<dbReference type="NCBIfam" id="TIGR00254">
    <property type="entry name" value="GGDEF"/>
    <property type="match status" value="1"/>
</dbReference>
<dbReference type="Pfam" id="PF16927">
    <property type="entry name" value="HisKA_7TM"/>
    <property type="match status" value="1"/>
</dbReference>
<dbReference type="GO" id="GO:0043709">
    <property type="term" value="P:cell adhesion involved in single-species biofilm formation"/>
    <property type="evidence" value="ECO:0007669"/>
    <property type="project" value="TreeGrafter"/>
</dbReference>
<evidence type="ECO:0000259" key="2">
    <source>
        <dbReference type="PROSITE" id="PS50887"/>
    </source>
</evidence>
<feature type="transmembrane region" description="Helical" evidence="1">
    <location>
        <begin position="39"/>
        <end position="59"/>
    </location>
</feature>
<feature type="transmembrane region" description="Helical" evidence="1">
    <location>
        <begin position="178"/>
        <end position="199"/>
    </location>
</feature>
<dbReference type="SMART" id="SM00267">
    <property type="entry name" value="GGDEF"/>
    <property type="match status" value="1"/>
</dbReference>
<dbReference type="InterPro" id="IPR031621">
    <property type="entry name" value="HisKA_7TM"/>
</dbReference>
<dbReference type="NCBIfam" id="TIGR00229">
    <property type="entry name" value="sensory_box"/>
    <property type="match status" value="1"/>
</dbReference>
<dbReference type="GO" id="GO:0005886">
    <property type="term" value="C:plasma membrane"/>
    <property type="evidence" value="ECO:0007669"/>
    <property type="project" value="TreeGrafter"/>
</dbReference>
<dbReference type="GO" id="GO:1902201">
    <property type="term" value="P:negative regulation of bacterial-type flagellum-dependent cell motility"/>
    <property type="evidence" value="ECO:0007669"/>
    <property type="project" value="TreeGrafter"/>
</dbReference>
<dbReference type="EMBL" id="JPVQ01000008">
    <property type="protein sequence ID" value="KGR91292.1"/>
    <property type="molecule type" value="Genomic_DNA"/>
</dbReference>
<evidence type="ECO:0000256" key="1">
    <source>
        <dbReference type="SAM" id="Phobius"/>
    </source>
</evidence>
<feature type="domain" description="GGDEF" evidence="2">
    <location>
        <begin position="383"/>
        <end position="517"/>
    </location>
</feature>
<dbReference type="Gene3D" id="3.30.70.270">
    <property type="match status" value="1"/>
</dbReference>
<dbReference type="Gene3D" id="3.30.450.20">
    <property type="entry name" value="PAS domain"/>
    <property type="match status" value="1"/>
</dbReference>
<evidence type="ECO:0000313" key="3">
    <source>
        <dbReference type="EMBL" id="KGR91292.1"/>
    </source>
</evidence>
<dbReference type="OrthoDB" id="9759607at2"/>
<dbReference type="InterPro" id="IPR000014">
    <property type="entry name" value="PAS"/>
</dbReference>
<gene>
    <name evidence="3" type="ORF">CD30_06575</name>
</gene>
<dbReference type="SUPFAM" id="SSF55073">
    <property type="entry name" value="Nucleotide cyclase"/>
    <property type="match status" value="1"/>
</dbReference>
<accession>A0A0A3JWE7</accession>
<keyword evidence="1" id="KW-1133">Transmembrane helix</keyword>
<organism evidence="3 4">
    <name type="scientific">Ureibacillus massiliensis 4400831 = CIP 108448 = CCUG 49529</name>
    <dbReference type="NCBI Taxonomy" id="1211035"/>
    <lineage>
        <taxon>Bacteria</taxon>
        <taxon>Bacillati</taxon>
        <taxon>Bacillota</taxon>
        <taxon>Bacilli</taxon>
        <taxon>Bacillales</taxon>
        <taxon>Caryophanaceae</taxon>
        <taxon>Ureibacillus</taxon>
    </lineage>
</organism>
<sequence>MNSQLTAYIALICTSGVLNLYLCVYVFGKRHNYTNILNFFILSTSVITIYCFASAFGLMSTTLEEMKFWTVIQYVGIPFAPPLGLIFAMQYVGIPITKKQAISLLTLPFITLLMVATNDLHHLHYRVYEFHPQLGAPYMLQEMGIWYVVHGAYIFGCMFFAFFIVLRKWKDTAKTYRPQLIALMFGQLVPMLTAFIYLLGLTPTGVDPVPMVLWMTSLLYLWSIRSSQLFMVMPIAKESIFNSMNDGVMVLDESTRLIEYNEESQRMFSRLKKSMYGTDFNKVWYELSGEAFPLQFEMTVTNKDLTSTIQFEERIYQVRVSSLKQKDHQKGLLLMFTDITELKKLQEQLKKQAYYDELTKIYNRRAFFQQCEEDFVQAKNEGIPFTLLLIDIDFFKSVNDTYGHDVGDQMLVHVVNACQTQLTDDMLFARYGGEEFVIALKGYTVEEGEAIANQIRQYVESNPLVSSKGVHSVTLSLGVAEASYEEDETLNLVLNRADKALYSAKHSGRNQVRIYEEAIEVLN</sequence>
<dbReference type="Pfam" id="PF00990">
    <property type="entry name" value="GGDEF"/>
    <property type="match status" value="1"/>
</dbReference>
<name>A0A0A3JWE7_9BACL</name>
<feature type="transmembrane region" description="Helical" evidence="1">
    <location>
        <begin position="104"/>
        <end position="125"/>
    </location>
</feature>
<comment type="caution">
    <text evidence="3">The sequence shown here is derived from an EMBL/GenBank/DDBJ whole genome shotgun (WGS) entry which is preliminary data.</text>
</comment>
<dbReference type="CDD" id="cd01949">
    <property type="entry name" value="GGDEF"/>
    <property type="match status" value="1"/>
</dbReference>
<dbReference type="AlphaFoldDB" id="A0A0A3JWE7"/>
<feature type="transmembrane region" description="Helical" evidence="1">
    <location>
        <begin position="71"/>
        <end position="92"/>
    </location>
</feature>
<protein>
    <submittedName>
        <fullName evidence="3">Diguanylate cyclase</fullName>
    </submittedName>
</protein>
<dbReference type="Pfam" id="PF08448">
    <property type="entry name" value="PAS_4"/>
    <property type="match status" value="1"/>
</dbReference>
<dbReference type="eggNOG" id="COG3706">
    <property type="taxonomic scope" value="Bacteria"/>
</dbReference>
<feature type="transmembrane region" description="Helical" evidence="1">
    <location>
        <begin position="145"/>
        <end position="166"/>
    </location>
</feature>
<dbReference type="InterPro" id="IPR043128">
    <property type="entry name" value="Rev_trsase/Diguanyl_cyclase"/>
</dbReference>
<dbReference type="PANTHER" id="PTHR45138:SF9">
    <property type="entry name" value="DIGUANYLATE CYCLASE DGCM-RELATED"/>
    <property type="match status" value="1"/>
</dbReference>